<evidence type="ECO:0000256" key="3">
    <source>
        <dbReference type="ARBA" id="ARBA00022989"/>
    </source>
</evidence>
<feature type="transmembrane region" description="Helical" evidence="5">
    <location>
        <begin position="78"/>
        <end position="104"/>
    </location>
</feature>
<organism evidence="7 8">
    <name type="scientific">Rhipicephalus microplus</name>
    <name type="common">Cattle tick</name>
    <name type="synonym">Boophilus microplus</name>
    <dbReference type="NCBI Taxonomy" id="6941"/>
    <lineage>
        <taxon>Eukaryota</taxon>
        <taxon>Metazoa</taxon>
        <taxon>Ecdysozoa</taxon>
        <taxon>Arthropoda</taxon>
        <taxon>Chelicerata</taxon>
        <taxon>Arachnida</taxon>
        <taxon>Acari</taxon>
        <taxon>Parasitiformes</taxon>
        <taxon>Ixodida</taxon>
        <taxon>Ixodoidea</taxon>
        <taxon>Ixodidae</taxon>
        <taxon>Rhipicephalinae</taxon>
        <taxon>Rhipicephalus</taxon>
        <taxon>Boophilus</taxon>
    </lineage>
</organism>
<dbReference type="GO" id="GO:0016020">
    <property type="term" value="C:membrane"/>
    <property type="evidence" value="ECO:0007669"/>
    <property type="project" value="UniProtKB-SubCell"/>
</dbReference>
<feature type="transmembrane region" description="Helical" evidence="5">
    <location>
        <begin position="22"/>
        <end position="45"/>
    </location>
</feature>
<feature type="transmembrane region" description="Helical" evidence="5">
    <location>
        <begin position="251"/>
        <end position="274"/>
    </location>
</feature>
<keyword evidence="8" id="KW-1185">Reference proteome</keyword>
<dbReference type="GO" id="GO:0007166">
    <property type="term" value="P:cell surface receptor signaling pathway"/>
    <property type="evidence" value="ECO:0007669"/>
    <property type="project" value="InterPro"/>
</dbReference>
<dbReference type="InterPro" id="IPR000832">
    <property type="entry name" value="GPCR_2_secretin-like"/>
</dbReference>
<feature type="domain" description="G-protein coupled receptors family 2 profile 2" evidence="6">
    <location>
        <begin position="20"/>
        <end position="277"/>
    </location>
</feature>
<proteinExistence type="predicted"/>
<evidence type="ECO:0000313" key="8">
    <source>
        <dbReference type="Proteomes" id="UP000821866"/>
    </source>
</evidence>
<feature type="transmembrane region" description="Helical" evidence="5">
    <location>
        <begin position="227"/>
        <end position="245"/>
    </location>
</feature>
<reference evidence="7" key="1">
    <citation type="journal article" date="2020" name="Cell">
        <title>Large-Scale Comparative Analyses of Tick Genomes Elucidate Their Genetic Diversity and Vector Capacities.</title>
        <authorList>
            <consortium name="Tick Genome and Microbiome Consortium (TIGMIC)"/>
            <person name="Jia N."/>
            <person name="Wang J."/>
            <person name="Shi W."/>
            <person name="Du L."/>
            <person name="Sun Y."/>
            <person name="Zhan W."/>
            <person name="Jiang J.F."/>
            <person name="Wang Q."/>
            <person name="Zhang B."/>
            <person name="Ji P."/>
            <person name="Bell-Sakyi L."/>
            <person name="Cui X.M."/>
            <person name="Yuan T.T."/>
            <person name="Jiang B.G."/>
            <person name="Yang W.F."/>
            <person name="Lam T.T."/>
            <person name="Chang Q.C."/>
            <person name="Ding S.J."/>
            <person name="Wang X.J."/>
            <person name="Zhu J.G."/>
            <person name="Ruan X.D."/>
            <person name="Zhao L."/>
            <person name="Wei J.T."/>
            <person name="Ye R.Z."/>
            <person name="Que T.C."/>
            <person name="Du C.H."/>
            <person name="Zhou Y.H."/>
            <person name="Cheng J.X."/>
            <person name="Dai P.F."/>
            <person name="Guo W.B."/>
            <person name="Han X.H."/>
            <person name="Huang E.J."/>
            <person name="Li L.F."/>
            <person name="Wei W."/>
            <person name="Gao Y.C."/>
            <person name="Liu J.Z."/>
            <person name="Shao H.Z."/>
            <person name="Wang X."/>
            <person name="Wang C.C."/>
            <person name="Yang T.C."/>
            <person name="Huo Q.B."/>
            <person name="Li W."/>
            <person name="Chen H.Y."/>
            <person name="Chen S.E."/>
            <person name="Zhou L.G."/>
            <person name="Ni X.B."/>
            <person name="Tian J.H."/>
            <person name="Sheng Y."/>
            <person name="Liu T."/>
            <person name="Pan Y.S."/>
            <person name="Xia L.Y."/>
            <person name="Li J."/>
            <person name="Zhao F."/>
            <person name="Cao W.C."/>
        </authorList>
    </citation>
    <scope>NUCLEOTIDE SEQUENCE</scope>
    <source>
        <strain evidence="7">Rmic-2018</strain>
    </source>
</reference>
<feature type="transmembrane region" description="Helical" evidence="5">
    <location>
        <begin position="125"/>
        <end position="146"/>
    </location>
</feature>
<dbReference type="OrthoDB" id="6134459at2759"/>
<accession>A0A9J6E9B8</accession>
<comment type="subcellular location">
    <subcellularLocation>
        <location evidence="1">Membrane</location>
        <topology evidence="1">Multi-pass membrane protein</topology>
    </subcellularLocation>
</comment>
<dbReference type="Gene3D" id="1.20.1070.10">
    <property type="entry name" value="Rhodopsin 7-helix transmembrane proteins"/>
    <property type="match status" value="1"/>
</dbReference>
<dbReference type="PANTHER" id="PTHR45902:SF1">
    <property type="entry name" value="LATROPHILIN RECEPTOR-LIKE PROTEIN A"/>
    <property type="match status" value="1"/>
</dbReference>
<dbReference type="AlphaFoldDB" id="A0A9J6E9B8"/>
<reference evidence="7" key="2">
    <citation type="submission" date="2021-09" db="EMBL/GenBank/DDBJ databases">
        <authorList>
            <person name="Jia N."/>
            <person name="Wang J."/>
            <person name="Shi W."/>
            <person name="Du L."/>
            <person name="Sun Y."/>
            <person name="Zhan W."/>
            <person name="Jiang J."/>
            <person name="Wang Q."/>
            <person name="Zhang B."/>
            <person name="Ji P."/>
            <person name="Sakyi L.B."/>
            <person name="Cui X."/>
            <person name="Yuan T."/>
            <person name="Jiang B."/>
            <person name="Yang W."/>
            <person name="Lam T.T.-Y."/>
            <person name="Chang Q."/>
            <person name="Ding S."/>
            <person name="Wang X."/>
            <person name="Zhu J."/>
            <person name="Ruan X."/>
            <person name="Zhao L."/>
            <person name="Wei J."/>
            <person name="Que T."/>
            <person name="Du C."/>
            <person name="Cheng J."/>
            <person name="Dai P."/>
            <person name="Han X."/>
            <person name="Huang E."/>
            <person name="Gao Y."/>
            <person name="Liu J."/>
            <person name="Shao H."/>
            <person name="Ye R."/>
            <person name="Li L."/>
            <person name="Wei W."/>
            <person name="Wang X."/>
            <person name="Wang C."/>
            <person name="Huo Q."/>
            <person name="Li W."/>
            <person name="Guo W."/>
            <person name="Chen H."/>
            <person name="Chen S."/>
            <person name="Zhou L."/>
            <person name="Zhou L."/>
            <person name="Ni X."/>
            <person name="Tian J."/>
            <person name="Zhou Y."/>
            <person name="Sheng Y."/>
            <person name="Liu T."/>
            <person name="Pan Y."/>
            <person name="Xia L."/>
            <person name="Li J."/>
            <person name="Zhao F."/>
            <person name="Cao W."/>
        </authorList>
    </citation>
    <scope>NUCLEOTIDE SEQUENCE</scope>
    <source>
        <strain evidence="7">Rmic-2018</strain>
        <tissue evidence="7">Larvae</tissue>
    </source>
</reference>
<evidence type="ECO:0000256" key="4">
    <source>
        <dbReference type="ARBA" id="ARBA00023136"/>
    </source>
</evidence>
<evidence type="ECO:0000256" key="2">
    <source>
        <dbReference type="ARBA" id="ARBA00022692"/>
    </source>
</evidence>
<sequence>MELHSPLGYRPKWQSKHSLEHYVVFICTNLSILFLILKIAVFCVYKEARRSSSVCIMCLAVTLLVAQVLLLVTKCANLAKYFCFTGAVLSHYFFLSTFLWTCVLSYDIWKSLTTTKTSSSSGGRLNLYCLLAWGVPLLVLSAALTVNQVAPGSVLSPRYGHPICFIGSFFGLMLYFFVPMAALVLFCHVLYFKTVRYIRKTSSAAECADSTRQPVYKDIRRHGQQRINLALFVRLSFIMGAPWVVALAGSFVPSLIIDSVVNGFVGLQGVYLFFGFKDYRYIWLSLLKRTTKPGAVVNA</sequence>
<dbReference type="PROSITE" id="PS50261">
    <property type="entry name" value="G_PROTEIN_RECEP_F2_4"/>
    <property type="match status" value="1"/>
</dbReference>
<dbReference type="OMA" id="YFFVPMA"/>
<evidence type="ECO:0000256" key="1">
    <source>
        <dbReference type="ARBA" id="ARBA00004141"/>
    </source>
</evidence>
<comment type="caution">
    <text evidence="7">The sequence shown here is derived from an EMBL/GenBank/DDBJ whole genome shotgun (WGS) entry which is preliminary data.</text>
</comment>
<feature type="transmembrane region" description="Helical" evidence="5">
    <location>
        <begin position="52"/>
        <end position="72"/>
    </location>
</feature>
<keyword evidence="3 5" id="KW-1133">Transmembrane helix</keyword>
<feature type="transmembrane region" description="Helical" evidence="5">
    <location>
        <begin position="166"/>
        <end position="192"/>
    </location>
</feature>
<evidence type="ECO:0000313" key="7">
    <source>
        <dbReference type="EMBL" id="KAH8030833.1"/>
    </source>
</evidence>
<evidence type="ECO:0000256" key="5">
    <source>
        <dbReference type="SAM" id="Phobius"/>
    </source>
</evidence>
<keyword evidence="4 5" id="KW-0472">Membrane</keyword>
<dbReference type="CDD" id="cd15039">
    <property type="entry name" value="7tmB3_Methuselah-like"/>
    <property type="match status" value="1"/>
</dbReference>
<keyword evidence="2 5" id="KW-0812">Transmembrane</keyword>
<gene>
    <name evidence="7" type="ORF">HPB51_011877</name>
</gene>
<dbReference type="EMBL" id="JABSTU010000005">
    <property type="protein sequence ID" value="KAH8030833.1"/>
    <property type="molecule type" value="Genomic_DNA"/>
</dbReference>
<name>A0A9J6E9B8_RHIMP</name>
<dbReference type="PANTHER" id="PTHR45902">
    <property type="entry name" value="LATROPHILIN RECEPTOR-LIKE PROTEIN A"/>
    <property type="match status" value="1"/>
</dbReference>
<dbReference type="InterPro" id="IPR053231">
    <property type="entry name" value="GPCR_LN-TM7"/>
</dbReference>
<dbReference type="InterPro" id="IPR017981">
    <property type="entry name" value="GPCR_2-like_7TM"/>
</dbReference>
<evidence type="ECO:0000259" key="6">
    <source>
        <dbReference type="PROSITE" id="PS50261"/>
    </source>
</evidence>
<dbReference type="Proteomes" id="UP000821866">
    <property type="component" value="Chromosome 3"/>
</dbReference>
<dbReference type="GO" id="GO:0004930">
    <property type="term" value="F:G protein-coupled receptor activity"/>
    <property type="evidence" value="ECO:0007669"/>
    <property type="project" value="InterPro"/>
</dbReference>
<dbReference type="Pfam" id="PF00002">
    <property type="entry name" value="7tm_2"/>
    <property type="match status" value="1"/>
</dbReference>
<protein>
    <recommendedName>
        <fullName evidence="6">G-protein coupled receptors family 2 profile 2 domain-containing protein</fullName>
    </recommendedName>
</protein>
<dbReference type="VEuPathDB" id="VectorBase:LOC119164985"/>